<feature type="signal peptide" evidence="3">
    <location>
        <begin position="1"/>
        <end position="20"/>
    </location>
</feature>
<gene>
    <name evidence="4" type="ORF">RF11_00891</name>
</gene>
<proteinExistence type="predicted"/>
<evidence type="ECO:0000313" key="5">
    <source>
        <dbReference type="Proteomes" id="UP000031668"/>
    </source>
</evidence>
<protein>
    <submittedName>
        <fullName evidence="4">Uncharacterized protein</fullName>
    </submittedName>
</protein>
<keyword evidence="2" id="KW-1133">Transmembrane helix</keyword>
<evidence type="ECO:0000313" key="4">
    <source>
        <dbReference type="EMBL" id="KII70900.1"/>
    </source>
</evidence>
<evidence type="ECO:0000256" key="1">
    <source>
        <dbReference type="SAM" id="MobiDB-lite"/>
    </source>
</evidence>
<accession>A0A0C2N3I0</accession>
<feature type="chain" id="PRO_5002152758" evidence="3">
    <location>
        <begin position="21"/>
        <end position="210"/>
    </location>
</feature>
<feature type="compositionally biased region" description="Basic and acidic residues" evidence="1">
    <location>
        <begin position="52"/>
        <end position="63"/>
    </location>
</feature>
<name>A0A0C2N3I0_THEKT</name>
<feature type="region of interest" description="Disordered" evidence="1">
    <location>
        <begin position="52"/>
        <end position="157"/>
    </location>
</feature>
<sequence>MFTYILTLLIILLKIHKVETSVTTASINIKSSSATKSSSQDVFATEEAFIGEKETKSSIESEKAVSTNHNGKESTTRSSTGTKKLVGSETTISTNSGGAKLTVHTSGQSKPSHQSVAPVSTDTNQKNHITQSSTKKTTRTTRSKQERQTSINPDVSDTYDLSSTMHNTGSFPVTDVLLISFVVVTVALLFYDIKVRRKITGHLRSSMFRV</sequence>
<evidence type="ECO:0000256" key="2">
    <source>
        <dbReference type="SAM" id="Phobius"/>
    </source>
</evidence>
<keyword evidence="5" id="KW-1185">Reference proteome</keyword>
<keyword evidence="2" id="KW-0472">Membrane</keyword>
<feature type="compositionally biased region" description="Polar residues" evidence="1">
    <location>
        <begin position="76"/>
        <end position="129"/>
    </location>
</feature>
<reference evidence="4 5" key="1">
    <citation type="journal article" date="2014" name="Genome Biol. Evol.">
        <title>The genome of the myxosporean Thelohanellus kitauei shows adaptations to nutrient acquisition within its fish host.</title>
        <authorList>
            <person name="Yang Y."/>
            <person name="Xiong J."/>
            <person name="Zhou Z."/>
            <person name="Huo F."/>
            <person name="Miao W."/>
            <person name="Ran C."/>
            <person name="Liu Y."/>
            <person name="Zhang J."/>
            <person name="Feng J."/>
            <person name="Wang M."/>
            <person name="Wang M."/>
            <person name="Wang L."/>
            <person name="Yao B."/>
        </authorList>
    </citation>
    <scope>NUCLEOTIDE SEQUENCE [LARGE SCALE GENOMIC DNA]</scope>
    <source>
        <strain evidence="4">Wuqing</strain>
    </source>
</reference>
<keyword evidence="3" id="KW-0732">Signal</keyword>
<dbReference type="EMBL" id="JWZT01001937">
    <property type="protein sequence ID" value="KII70900.1"/>
    <property type="molecule type" value="Genomic_DNA"/>
</dbReference>
<evidence type="ECO:0000256" key="3">
    <source>
        <dbReference type="SAM" id="SignalP"/>
    </source>
</evidence>
<dbReference type="Proteomes" id="UP000031668">
    <property type="component" value="Unassembled WGS sequence"/>
</dbReference>
<organism evidence="4 5">
    <name type="scientific">Thelohanellus kitauei</name>
    <name type="common">Myxosporean</name>
    <dbReference type="NCBI Taxonomy" id="669202"/>
    <lineage>
        <taxon>Eukaryota</taxon>
        <taxon>Metazoa</taxon>
        <taxon>Cnidaria</taxon>
        <taxon>Myxozoa</taxon>
        <taxon>Myxosporea</taxon>
        <taxon>Bivalvulida</taxon>
        <taxon>Platysporina</taxon>
        <taxon>Myxobolidae</taxon>
        <taxon>Thelohanellus</taxon>
    </lineage>
</organism>
<comment type="caution">
    <text evidence="4">The sequence shown here is derived from an EMBL/GenBank/DDBJ whole genome shotgun (WGS) entry which is preliminary data.</text>
</comment>
<dbReference type="AlphaFoldDB" id="A0A0C2N3I0"/>
<keyword evidence="2" id="KW-0812">Transmembrane</keyword>
<feature type="transmembrane region" description="Helical" evidence="2">
    <location>
        <begin position="171"/>
        <end position="191"/>
    </location>
</feature>